<dbReference type="PROSITE" id="PS50937">
    <property type="entry name" value="HTH_MERR_2"/>
    <property type="match status" value="1"/>
</dbReference>
<dbReference type="AlphaFoldDB" id="S9RE41"/>
<dbReference type="InterPro" id="IPR000551">
    <property type="entry name" value="MerR-type_HTH_dom"/>
</dbReference>
<dbReference type="RefSeq" id="WP_021120869.1">
    <property type="nucleotide sequence ID" value="NZ_KE557283.1"/>
</dbReference>
<dbReference type="HOGENOM" id="CLU_3140501_0_0_5"/>
<dbReference type="Pfam" id="PF00376">
    <property type="entry name" value="MerR"/>
    <property type="match status" value="1"/>
</dbReference>
<dbReference type="Gene3D" id="1.10.1660.10">
    <property type="match status" value="1"/>
</dbReference>
<evidence type="ECO:0000313" key="2">
    <source>
        <dbReference type="EMBL" id="EPX76395.1"/>
    </source>
</evidence>
<dbReference type="Proteomes" id="UP000015347">
    <property type="component" value="Unassembled WGS sequence"/>
</dbReference>
<dbReference type="SUPFAM" id="SSF46955">
    <property type="entry name" value="Putative DNA-binding domain"/>
    <property type="match status" value="1"/>
</dbReference>
<proteinExistence type="predicted"/>
<protein>
    <submittedName>
        <fullName evidence="2">Transcriptional regulator, MerR family</fullName>
    </submittedName>
</protein>
<organism evidence="2 3">
    <name type="scientific">Salipiger mucosus DSM 16094</name>
    <dbReference type="NCBI Taxonomy" id="1123237"/>
    <lineage>
        <taxon>Bacteria</taxon>
        <taxon>Pseudomonadati</taxon>
        <taxon>Pseudomonadota</taxon>
        <taxon>Alphaproteobacteria</taxon>
        <taxon>Rhodobacterales</taxon>
        <taxon>Roseobacteraceae</taxon>
        <taxon>Salipiger</taxon>
    </lineage>
</organism>
<keyword evidence="3" id="KW-1185">Reference proteome</keyword>
<feature type="domain" description="HTH merR-type" evidence="1">
    <location>
        <begin position="5"/>
        <end position="39"/>
    </location>
</feature>
<dbReference type="CDD" id="cd00592">
    <property type="entry name" value="HTH_MerR-like"/>
    <property type="match status" value="1"/>
</dbReference>
<comment type="caution">
    <text evidence="2">The sequence shown here is derived from an EMBL/GenBank/DDBJ whole genome shotgun (WGS) entry which is preliminary data.</text>
</comment>
<evidence type="ECO:0000313" key="3">
    <source>
        <dbReference type="Proteomes" id="UP000015347"/>
    </source>
</evidence>
<evidence type="ECO:0000259" key="1">
    <source>
        <dbReference type="PROSITE" id="PS50937"/>
    </source>
</evidence>
<reference evidence="3" key="1">
    <citation type="journal article" date="2014" name="Stand. Genomic Sci.">
        <title>Genome sequence of the exopolysaccharide-producing Salipiger mucosus type strain (DSM 16094(T)), a moderately halophilic member of the Roseobacter clade.</title>
        <authorList>
            <person name="Riedel T."/>
            <person name="Spring S."/>
            <person name="Fiebig A."/>
            <person name="Petersen J."/>
            <person name="Kyrpides N.C."/>
            <person name="Goker M."/>
            <person name="Klenk H.P."/>
        </authorList>
    </citation>
    <scope>NUCLEOTIDE SEQUENCE [LARGE SCALE GENOMIC DNA]</scope>
    <source>
        <strain evidence="3">DSM 16094</strain>
    </source>
</reference>
<sequence>MPDPLMKIGQLAKRAKVSHRTIHYYENIGLIAPVRREGGVASTLRGGGL</sequence>
<dbReference type="GO" id="GO:0003677">
    <property type="term" value="F:DNA binding"/>
    <property type="evidence" value="ECO:0007669"/>
    <property type="project" value="InterPro"/>
</dbReference>
<dbReference type="EMBL" id="APVH01000050">
    <property type="protein sequence ID" value="EPX76395.1"/>
    <property type="molecule type" value="Genomic_DNA"/>
</dbReference>
<name>S9RE41_9RHOB</name>
<dbReference type="InterPro" id="IPR009061">
    <property type="entry name" value="DNA-bd_dom_put_sf"/>
</dbReference>
<accession>S9RE41</accession>
<gene>
    <name evidence="2" type="ORF">Salmuc_02897</name>
</gene>
<dbReference type="STRING" id="1123237.Salmuc_02897"/>
<dbReference type="GO" id="GO:0006355">
    <property type="term" value="P:regulation of DNA-templated transcription"/>
    <property type="evidence" value="ECO:0007669"/>
    <property type="project" value="InterPro"/>
</dbReference>